<evidence type="ECO:0000313" key="3">
    <source>
        <dbReference type="Proteomes" id="UP000325755"/>
    </source>
</evidence>
<feature type="compositionally biased region" description="Low complexity" evidence="1">
    <location>
        <begin position="60"/>
        <end position="71"/>
    </location>
</feature>
<dbReference type="InParanoid" id="A0A5Q0BR22"/>
<keyword evidence="3" id="KW-1185">Reference proteome</keyword>
<sequence length="80" mass="9037">MRIENDVIPIDETILLVNLQHGNQLRINVRKALNPDEFDGLLQAMDDLCGRILRQTEALKSPTPSPESKTPFLLTQPDTK</sequence>
<reference evidence="2 3" key="1">
    <citation type="submission" date="2019-09" db="EMBL/GenBank/DDBJ databases">
        <title>Ecophysiology of the spiral-shaped methanotroph Methylospira mobilis as revealed by the complete genome sequence.</title>
        <authorList>
            <person name="Oshkin I.Y."/>
            <person name="Dedysh S.N."/>
            <person name="Miroshnikov K."/>
            <person name="Danilova O.V."/>
            <person name="Hakobyan A."/>
            <person name="Liesack W."/>
        </authorList>
    </citation>
    <scope>NUCLEOTIDE SEQUENCE [LARGE SCALE GENOMIC DNA]</scope>
    <source>
        <strain evidence="2 3">Shm1</strain>
    </source>
</reference>
<gene>
    <name evidence="2" type="ORF">F6R98_19415</name>
</gene>
<evidence type="ECO:0000313" key="2">
    <source>
        <dbReference type="EMBL" id="QFY44528.1"/>
    </source>
</evidence>
<proteinExistence type="predicted"/>
<name>A0A5Q0BR22_9GAMM</name>
<dbReference type="Proteomes" id="UP000325755">
    <property type="component" value="Chromosome"/>
</dbReference>
<dbReference type="RefSeq" id="WP_153250490.1">
    <property type="nucleotide sequence ID" value="NZ_CP044205.1"/>
</dbReference>
<feature type="region of interest" description="Disordered" evidence="1">
    <location>
        <begin position="57"/>
        <end position="80"/>
    </location>
</feature>
<accession>A0A5Q0BR22</accession>
<dbReference type="EMBL" id="CP044205">
    <property type="protein sequence ID" value="QFY44528.1"/>
    <property type="molecule type" value="Genomic_DNA"/>
</dbReference>
<organism evidence="2 3">
    <name type="scientific">Candidatus Methylospira mobilis</name>
    <dbReference type="NCBI Taxonomy" id="1808979"/>
    <lineage>
        <taxon>Bacteria</taxon>
        <taxon>Pseudomonadati</taxon>
        <taxon>Pseudomonadota</taxon>
        <taxon>Gammaproteobacteria</taxon>
        <taxon>Methylococcales</taxon>
        <taxon>Methylococcaceae</taxon>
        <taxon>Candidatus Methylospira</taxon>
    </lineage>
</organism>
<protein>
    <submittedName>
        <fullName evidence="2">Uncharacterized protein</fullName>
    </submittedName>
</protein>
<dbReference type="AlphaFoldDB" id="A0A5Q0BR22"/>
<dbReference type="KEGG" id="mmob:F6R98_19415"/>
<evidence type="ECO:0000256" key="1">
    <source>
        <dbReference type="SAM" id="MobiDB-lite"/>
    </source>
</evidence>